<evidence type="ECO:0000256" key="4">
    <source>
        <dbReference type="ARBA" id="ARBA00022989"/>
    </source>
</evidence>
<reference evidence="9" key="1">
    <citation type="submission" date="2023-01" db="EMBL/GenBank/DDBJ databases">
        <title>Metagenome sequencing of chrysophaentin producing Chrysophaeum taylorii.</title>
        <authorList>
            <person name="Davison J."/>
            <person name="Bewley C."/>
        </authorList>
    </citation>
    <scope>NUCLEOTIDE SEQUENCE</scope>
    <source>
        <strain evidence="9">NIES-1699</strain>
    </source>
</reference>
<dbReference type="Proteomes" id="UP001230188">
    <property type="component" value="Unassembled WGS sequence"/>
</dbReference>
<dbReference type="GO" id="GO:0048278">
    <property type="term" value="P:vesicle docking"/>
    <property type="evidence" value="ECO:0007669"/>
    <property type="project" value="TreeGrafter"/>
</dbReference>
<evidence type="ECO:0000256" key="2">
    <source>
        <dbReference type="ARBA" id="ARBA00009063"/>
    </source>
</evidence>
<proteinExistence type="inferred from homology"/>
<feature type="transmembrane region" description="Helical" evidence="7">
    <location>
        <begin position="270"/>
        <end position="291"/>
    </location>
</feature>
<dbReference type="GO" id="GO:0006886">
    <property type="term" value="P:intracellular protein transport"/>
    <property type="evidence" value="ECO:0007669"/>
    <property type="project" value="InterPro"/>
</dbReference>
<evidence type="ECO:0000256" key="3">
    <source>
        <dbReference type="ARBA" id="ARBA00022692"/>
    </source>
</evidence>
<dbReference type="InterPro" id="IPR010989">
    <property type="entry name" value="SNARE"/>
</dbReference>
<keyword evidence="5 7" id="KW-0472">Membrane</keyword>
<dbReference type="GO" id="GO:0005886">
    <property type="term" value="C:plasma membrane"/>
    <property type="evidence" value="ECO:0007669"/>
    <property type="project" value="TreeGrafter"/>
</dbReference>
<evidence type="ECO:0000313" key="10">
    <source>
        <dbReference type="Proteomes" id="UP001230188"/>
    </source>
</evidence>
<dbReference type="SMART" id="SM00397">
    <property type="entry name" value="t_SNARE"/>
    <property type="match status" value="1"/>
</dbReference>
<dbReference type="AlphaFoldDB" id="A0AAD7UFS2"/>
<gene>
    <name evidence="9" type="ORF">CTAYLR_004292</name>
</gene>
<evidence type="ECO:0000256" key="6">
    <source>
        <dbReference type="RuleBase" id="RU003858"/>
    </source>
</evidence>
<dbReference type="GO" id="GO:0005484">
    <property type="term" value="F:SNAP receptor activity"/>
    <property type="evidence" value="ECO:0007669"/>
    <property type="project" value="InterPro"/>
</dbReference>
<dbReference type="GO" id="GO:0006906">
    <property type="term" value="P:vesicle fusion"/>
    <property type="evidence" value="ECO:0007669"/>
    <property type="project" value="TreeGrafter"/>
</dbReference>
<evidence type="ECO:0000256" key="5">
    <source>
        <dbReference type="ARBA" id="ARBA00023136"/>
    </source>
</evidence>
<evidence type="ECO:0000256" key="1">
    <source>
        <dbReference type="ARBA" id="ARBA00004211"/>
    </source>
</evidence>
<dbReference type="SMART" id="SM00503">
    <property type="entry name" value="SynN"/>
    <property type="match status" value="1"/>
</dbReference>
<dbReference type="GO" id="GO:0012505">
    <property type="term" value="C:endomembrane system"/>
    <property type="evidence" value="ECO:0007669"/>
    <property type="project" value="TreeGrafter"/>
</dbReference>
<dbReference type="PANTHER" id="PTHR19957">
    <property type="entry name" value="SYNTAXIN"/>
    <property type="match status" value="1"/>
</dbReference>
<feature type="domain" description="T-SNARE coiled-coil homology" evidence="8">
    <location>
        <begin position="197"/>
        <end position="259"/>
    </location>
</feature>
<organism evidence="9 10">
    <name type="scientific">Chrysophaeum taylorii</name>
    <dbReference type="NCBI Taxonomy" id="2483200"/>
    <lineage>
        <taxon>Eukaryota</taxon>
        <taxon>Sar</taxon>
        <taxon>Stramenopiles</taxon>
        <taxon>Ochrophyta</taxon>
        <taxon>Pelagophyceae</taxon>
        <taxon>Pelagomonadales</taxon>
        <taxon>Pelagomonadaceae</taxon>
        <taxon>Chrysophaeum</taxon>
    </lineage>
</organism>
<protein>
    <recommendedName>
        <fullName evidence="8">t-SNARE coiled-coil homology domain-containing protein</fullName>
    </recommendedName>
</protein>
<dbReference type="PANTHER" id="PTHR19957:SF307">
    <property type="entry name" value="PROTEIN SSO1-RELATED"/>
    <property type="match status" value="1"/>
</dbReference>
<dbReference type="InterPro" id="IPR006011">
    <property type="entry name" value="Syntaxin_N"/>
</dbReference>
<dbReference type="PROSITE" id="PS00914">
    <property type="entry name" value="SYNTAXIN"/>
    <property type="match status" value="1"/>
</dbReference>
<keyword evidence="3 7" id="KW-0812">Transmembrane</keyword>
<evidence type="ECO:0000313" key="9">
    <source>
        <dbReference type="EMBL" id="KAJ8603358.1"/>
    </source>
</evidence>
<dbReference type="SUPFAM" id="SSF47661">
    <property type="entry name" value="t-snare proteins"/>
    <property type="match status" value="1"/>
</dbReference>
<dbReference type="GO" id="GO:0006887">
    <property type="term" value="P:exocytosis"/>
    <property type="evidence" value="ECO:0007669"/>
    <property type="project" value="TreeGrafter"/>
</dbReference>
<comment type="caution">
    <text evidence="9">The sequence shown here is derived from an EMBL/GenBank/DDBJ whole genome shotgun (WGS) entry which is preliminary data.</text>
</comment>
<evidence type="ECO:0000256" key="7">
    <source>
        <dbReference type="SAM" id="Phobius"/>
    </source>
</evidence>
<dbReference type="Pfam" id="PF05739">
    <property type="entry name" value="SNARE"/>
    <property type="match status" value="1"/>
</dbReference>
<dbReference type="Gene3D" id="1.20.58.70">
    <property type="match status" value="1"/>
</dbReference>
<dbReference type="EMBL" id="JAQMWT010000356">
    <property type="protein sequence ID" value="KAJ8603358.1"/>
    <property type="molecule type" value="Genomic_DNA"/>
</dbReference>
<comment type="subcellular location">
    <subcellularLocation>
        <location evidence="1">Membrane</location>
        <topology evidence="1">Single-pass type IV membrane protein</topology>
    </subcellularLocation>
</comment>
<dbReference type="InterPro" id="IPR045242">
    <property type="entry name" value="Syntaxin"/>
</dbReference>
<sequence length="296" mass="33532">MNPLRFAGEVGAVSRLAELKMQQGDVEMGTVYRKRSPKKEEEEQSAFMSSFFGDVEKVKAGIRTIKNASARIREITEERVLAVTTEAEEKLSLELAPLVEETNKVAKRTKALLEKLGEAEAVGSEVRIRDNLVSTLLRKFDDICKEYQSSQSNYKSEIQKAVKRHIELVKPDVTPEEIDRVMKKGNVVMDEPIKAAYADAEARYQDVLRLEQSVAELHQMFLDFALMTEQQGELLDQIEYQVKAANEYVEDGNEDIEVALVYQAEIYKRWACIAGILVFVLFALLLVSGVFTKKKT</sequence>
<dbReference type="Pfam" id="PF00804">
    <property type="entry name" value="Syntaxin"/>
    <property type="match status" value="1"/>
</dbReference>
<name>A0AAD7UFS2_9STRA</name>
<dbReference type="GO" id="GO:0031201">
    <property type="term" value="C:SNARE complex"/>
    <property type="evidence" value="ECO:0007669"/>
    <property type="project" value="TreeGrafter"/>
</dbReference>
<evidence type="ECO:0000259" key="8">
    <source>
        <dbReference type="PROSITE" id="PS50192"/>
    </source>
</evidence>
<accession>A0AAD7UFS2</accession>
<keyword evidence="4 7" id="KW-1133">Transmembrane helix</keyword>
<dbReference type="Gene3D" id="1.20.5.110">
    <property type="match status" value="1"/>
</dbReference>
<dbReference type="InterPro" id="IPR000727">
    <property type="entry name" value="T_SNARE_dom"/>
</dbReference>
<dbReference type="CDD" id="cd15848">
    <property type="entry name" value="SNARE_syntaxin1-like"/>
    <property type="match status" value="1"/>
</dbReference>
<comment type="similarity">
    <text evidence="2 6">Belongs to the syntaxin family.</text>
</comment>
<dbReference type="InterPro" id="IPR006012">
    <property type="entry name" value="Syntaxin/epimorphin_CS"/>
</dbReference>
<dbReference type="GO" id="GO:0000149">
    <property type="term" value="F:SNARE binding"/>
    <property type="evidence" value="ECO:0007669"/>
    <property type="project" value="TreeGrafter"/>
</dbReference>
<keyword evidence="10" id="KW-1185">Reference proteome</keyword>
<dbReference type="PROSITE" id="PS50192">
    <property type="entry name" value="T_SNARE"/>
    <property type="match status" value="1"/>
</dbReference>